<proteinExistence type="predicted"/>
<name>A0A5D2XPT4_GOSMU</name>
<dbReference type="AlphaFoldDB" id="A0A5D2XPT4"/>
<evidence type="ECO:0000313" key="2">
    <source>
        <dbReference type="Proteomes" id="UP000323597"/>
    </source>
</evidence>
<dbReference type="Proteomes" id="UP000323597">
    <property type="component" value="Chromosome A10"/>
</dbReference>
<evidence type="ECO:0000313" key="1">
    <source>
        <dbReference type="EMBL" id="TYJ16003.1"/>
    </source>
</evidence>
<organism evidence="1 2">
    <name type="scientific">Gossypium mustelinum</name>
    <name type="common">Cotton</name>
    <name type="synonym">Gossypium caicoense</name>
    <dbReference type="NCBI Taxonomy" id="34275"/>
    <lineage>
        <taxon>Eukaryota</taxon>
        <taxon>Viridiplantae</taxon>
        <taxon>Streptophyta</taxon>
        <taxon>Embryophyta</taxon>
        <taxon>Tracheophyta</taxon>
        <taxon>Spermatophyta</taxon>
        <taxon>Magnoliopsida</taxon>
        <taxon>eudicotyledons</taxon>
        <taxon>Gunneridae</taxon>
        <taxon>Pentapetalae</taxon>
        <taxon>rosids</taxon>
        <taxon>malvids</taxon>
        <taxon>Malvales</taxon>
        <taxon>Malvaceae</taxon>
        <taxon>Malvoideae</taxon>
        <taxon>Gossypium</taxon>
    </lineage>
</organism>
<accession>A0A5D2XPT4</accession>
<keyword evidence="2" id="KW-1185">Reference proteome</keyword>
<sequence>MEIVDGQRAFQSLFGLLEVIHQKCLMNAYLSLLLPWDHLDPASLERQQLTLQTT</sequence>
<dbReference type="EMBL" id="CM017645">
    <property type="protein sequence ID" value="TYJ16003.1"/>
    <property type="molecule type" value="Genomic_DNA"/>
</dbReference>
<gene>
    <name evidence="1" type="ORF">E1A91_A10G221100v1</name>
</gene>
<protein>
    <submittedName>
        <fullName evidence="1">Uncharacterized protein</fullName>
    </submittedName>
</protein>
<reference evidence="1 2" key="1">
    <citation type="submission" date="2019-07" db="EMBL/GenBank/DDBJ databases">
        <title>WGS assembly of Gossypium mustelinum.</title>
        <authorList>
            <person name="Chen Z.J."/>
            <person name="Sreedasyam A."/>
            <person name="Ando A."/>
            <person name="Song Q."/>
            <person name="De L."/>
            <person name="Hulse-Kemp A."/>
            <person name="Ding M."/>
            <person name="Ye W."/>
            <person name="Kirkbride R."/>
            <person name="Jenkins J."/>
            <person name="Plott C."/>
            <person name="Lovell J."/>
            <person name="Lin Y.-M."/>
            <person name="Vaughn R."/>
            <person name="Liu B."/>
            <person name="Li W."/>
            <person name="Simpson S."/>
            <person name="Scheffler B."/>
            <person name="Saski C."/>
            <person name="Grover C."/>
            <person name="Hu G."/>
            <person name="Conover J."/>
            <person name="Carlson J."/>
            <person name="Shu S."/>
            <person name="Boston L."/>
            <person name="Williams M."/>
            <person name="Peterson D."/>
            <person name="Mcgee K."/>
            <person name="Jones D."/>
            <person name="Wendel J."/>
            <person name="Stelly D."/>
            <person name="Grimwood J."/>
            <person name="Schmutz J."/>
        </authorList>
    </citation>
    <scope>NUCLEOTIDE SEQUENCE [LARGE SCALE GENOMIC DNA]</scope>
    <source>
        <strain evidence="1">1408120.09</strain>
    </source>
</reference>